<dbReference type="Proteomes" id="UP000284495">
    <property type="component" value="Unassembled WGS sequence"/>
</dbReference>
<feature type="transmembrane region" description="Helical" evidence="1">
    <location>
        <begin position="77"/>
        <end position="95"/>
    </location>
</feature>
<organism evidence="2 3">
    <name type="scientific">Bacteroides xylanisolvens</name>
    <dbReference type="NCBI Taxonomy" id="371601"/>
    <lineage>
        <taxon>Bacteria</taxon>
        <taxon>Pseudomonadati</taxon>
        <taxon>Bacteroidota</taxon>
        <taxon>Bacteroidia</taxon>
        <taxon>Bacteroidales</taxon>
        <taxon>Bacteroidaceae</taxon>
        <taxon>Bacteroides</taxon>
    </lineage>
</organism>
<name>A0A415KUG2_9BACE</name>
<keyword evidence="1" id="KW-0472">Membrane</keyword>
<feature type="transmembrane region" description="Helical" evidence="1">
    <location>
        <begin position="172"/>
        <end position="188"/>
    </location>
</feature>
<reference evidence="2 3" key="1">
    <citation type="submission" date="2018-08" db="EMBL/GenBank/DDBJ databases">
        <title>A genome reference for cultivated species of the human gut microbiota.</title>
        <authorList>
            <person name="Zou Y."/>
            <person name="Xue W."/>
            <person name="Luo G."/>
        </authorList>
    </citation>
    <scope>NUCLEOTIDE SEQUENCE [LARGE SCALE GENOMIC DNA]</scope>
    <source>
        <strain evidence="2 3">AF38-2</strain>
    </source>
</reference>
<proteinExistence type="predicted"/>
<protein>
    <recommendedName>
        <fullName evidence="4">Oligosaccharide repeat unit polymerase</fullName>
    </recommendedName>
</protein>
<feature type="transmembrane region" description="Helical" evidence="1">
    <location>
        <begin position="216"/>
        <end position="233"/>
    </location>
</feature>
<comment type="caution">
    <text evidence="2">The sequence shown here is derived from an EMBL/GenBank/DDBJ whole genome shotgun (WGS) entry which is preliminary data.</text>
</comment>
<feature type="transmembrane region" description="Helical" evidence="1">
    <location>
        <begin position="328"/>
        <end position="346"/>
    </location>
</feature>
<keyword evidence="1" id="KW-0812">Transmembrane</keyword>
<evidence type="ECO:0000313" key="2">
    <source>
        <dbReference type="EMBL" id="RHL39965.1"/>
    </source>
</evidence>
<dbReference type="EMBL" id="QROO01000006">
    <property type="protein sequence ID" value="RHL39965.1"/>
    <property type="molecule type" value="Genomic_DNA"/>
</dbReference>
<feature type="transmembrane region" description="Helical" evidence="1">
    <location>
        <begin position="53"/>
        <end position="71"/>
    </location>
</feature>
<evidence type="ECO:0000256" key="1">
    <source>
        <dbReference type="SAM" id="Phobius"/>
    </source>
</evidence>
<feature type="transmembrane region" description="Helical" evidence="1">
    <location>
        <begin position="102"/>
        <end position="120"/>
    </location>
</feature>
<evidence type="ECO:0000313" key="3">
    <source>
        <dbReference type="Proteomes" id="UP000284495"/>
    </source>
</evidence>
<gene>
    <name evidence="2" type="ORF">DW027_05620</name>
</gene>
<evidence type="ECO:0008006" key="4">
    <source>
        <dbReference type="Google" id="ProtNLM"/>
    </source>
</evidence>
<feature type="transmembrane region" description="Helical" evidence="1">
    <location>
        <begin position="5"/>
        <end position="22"/>
    </location>
</feature>
<accession>A0A415KUG2</accession>
<keyword evidence="1" id="KW-1133">Transmembrane helix</keyword>
<feature type="transmembrane region" description="Helical" evidence="1">
    <location>
        <begin position="296"/>
        <end position="316"/>
    </location>
</feature>
<dbReference type="AlphaFoldDB" id="A0A415KUG2"/>
<feature type="transmembrane region" description="Helical" evidence="1">
    <location>
        <begin position="28"/>
        <end position="46"/>
    </location>
</feature>
<sequence length="371" mass="42713">MRFKSVFFSISLIWVVIINIFGKLLYMDIWMLFAVQVIPLIISVVISSNRKEYLKPNGLYFAGVVMIIFQLLANRHNIMPCISLCFVTGLIVMIIQKEKIASFKYIAIIIFLLNCGVSYYEYANNVNLLSYDMSLNQLRRFRSTGLWEHPLYSALINASCMLFFIESRLNKYIKLTLYFIGLYVLFLYDARTSTIYAITGTAILLFWKGKISISNLILLGMVSVLFSQFYEYLSTSDLGGKLFDPETNKFQDVDARMLPFTLFAEATFNDLFWGIGIEKQVFLANRYGLPSVENSFIALVFFYGFIPAFLVISNLIKSFFQTMNNVSVRERYVILGGFLITGMTSQALTSPYVWYTFIIFFAAFTQKSIKI</sequence>